<evidence type="ECO:0000313" key="3">
    <source>
        <dbReference type="Proteomes" id="UP000315295"/>
    </source>
</evidence>
<keyword evidence="3" id="KW-1185">Reference proteome</keyword>
<dbReference type="AlphaFoldDB" id="A0A540MAG4"/>
<sequence length="137" mass="15596">MVARRESRKERKRALSAGLDKMQDPANPKPDPSSSSQDSHHPHMAPAVSRHDSEHPVPGLLPPSNPIRGHFQIPDDLDLLQDPFDGPSYGFKELGSSDDGIFDTYMDIEKLRCAWREREVKREVWERSGKRKGRDRG</sequence>
<organism evidence="2 3">
    <name type="scientific">Malus baccata</name>
    <name type="common">Siberian crab apple</name>
    <name type="synonym">Pyrus baccata</name>
    <dbReference type="NCBI Taxonomy" id="106549"/>
    <lineage>
        <taxon>Eukaryota</taxon>
        <taxon>Viridiplantae</taxon>
        <taxon>Streptophyta</taxon>
        <taxon>Embryophyta</taxon>
        <taxon>Tracheophyta</taxon>
        <taxon>Spermatophyta</taxon>
        <taxon>Magnoliopsida</taxon>
        <taxon>eudicotyledons</taxon>
        <taxon>Gunneridae</taxon>
        <taxon>Pentapetalae</taxon>
        <taxon>rosids</taxon>
        <taxon>fabids</taxon>
        <taxon>Rosales</taxon>
        <taxon>Rosaceae</taxon>
        <taxon>Amygdaloideae</taxon>
        <taxon>Maleae</taxon>
        <taxon>Malus</taxon>
    </lineage>
</organism>
<dbReference type="EMBL" id="VIEB01000308">
    <property type="protein sequence ID" value="TQD95668.1"/>
    <property type="molecule type" value="Genomic_DNA"/>
</dbReference>
<gene>
    <name evidence="2" type="ORF">C1H46_018715</name>
</gene>
<accession>A0A540MAG4</accession>
<dbReference type="Proteomes" id="UP000315295">
    <property type="component" value="Unassembled WGS sequence"/>
</dbReference>
<name>A0A540MAG4_MALBA</name>
<comment type="caution">
    <text evidence="2">The sequence shown here is derived from an EMBL/GenBank/DDBJ whole genome shotgun (WGS) entry which is preliminary data.</text>
</comment>
<protein>
    <submittedName>
        <fullName evidence="2">Uncharacterized protein</fullName>
    </submittedName>
</protein>
<evidence type="ECO:0000256" key="1">
    <source>
        <dbReference type="SAM" id="MobiDB-lite"/>
    </source>
</evidence>
<proteinExistence type="predicted"/>
<feature type="region of interest" description="Disordered" evidence="1">
    <location>
        <begin position="1"/>
        <end position="84"/>
    </location>
</feature>
<evidence type="ECO:0000313" key="2">
    <source>
        <dbReference type="EMBL" id="TQD95668.1"/>
    </source>
</evidence>
<reference evidence="2 3" key="1">
    <citation type="journal article" date="2019" name="G3 (Bethesda)">
        <title>Sequencing of a Wild Apple (Malus baccata) Genome Unravels the Differences Between Cultivated and Wild Apple Species Regarding Disease Resistance and Cold Tolerance.</title>
        <authorList>
            <person name="Chen X."/>
        </authorList>
    </citation>
    <scope>NUCLEOTIDE SEQUENCE [LARGE SCALE GENOMIC DNA]</scope>
    <source>
        <strain evidence="3">cv. Shandingzi</strain>
        <tissue evidence="2">Leaves</tissue>
    </source>
</reference>
<dbReference type="STRING" id="106549.A0A540MAG4"/>